<dbReference type="Pfam" id="PF21778">
    <property type="entry name" value="DUF6873"/>
    <property type="match status" value="1"/>
</dbReference>
<sequence>MNYCFVDYRILPEEEKNLRSLNVAIIKVPRCKNLYTAIDGHPDIQLNILDNNTVLVHKDITENFIEELKNTGLNPIFSHKCLSKKYPEDIILNAVNLKDTFIHNIKFTDKMLLKYIEHKRLINVTQGYTKCSCAVVSERAIITSDIKIHNELISNGFDVLLLPPGHIDLPGLNYGFIGGTCGLLSEKELVFYGNLKNYKYGELVIDFLNKHQVKPIFLSDTPLVDRGSLLFFSA</sequence>
<dbReference type="AlphaFoldDB" id="A0A6V8SHS3"/>
<accession>A0A6V8SHS3</accession>
<evidence type="ECO:0000313" key="2">
    <source>
        <dbReference type="EMBL" id="GFP76774.1"/>
    </source>
</evidence>
<dbReference type="RefSeq" id="WP_183278184.1">
    <property type="nucleotide sequence ID" value="NZ_BLZR01000001.1"/>
</dbReference>
<feature type="domain" description="DUF6873" evidence="1">
    <location>
        <begin position="5"/>
        <end position="230"/>
    </location>
</feature>
<keyword evidence="3" id="KW-1185">Reference proteome</keyword>
<dbReference type="InterPro" id="IPR049238">
    <property type="entry name" value="DUF6873"/>
</dbReference>
<evidence type="ECO:0000313" key="3">
    <source>
        <dbReference type="Proteomes" id="UP000580568"/>
    </source>
</evidence>
<dbReference type="EMBL" id="BLZR01000001">
    <property type="protein sequence ID" value="GFP76774.1"/>
    <property type="molecule type" value="Genomic_DNA"/>
</dbReference>
<reference evidence="2 3" key="1">
    <citation type="submission" date="2020-07" db="EMBL/GenBank/DDBJ databases">
        <title>A new beta-1,3-glucan-decomposing anaerobic bacterium isolated from anoxic soil subjected to biological soil disinfestation.</title>
        <authorList>
            <person name="Ueki A."/>
            <person name="Tonouchi A."/>
        </authorList>
    </citation>
    <scope>NUCLEOTIDE SEQUENCE [LARGE SCALE GENOMIC DNA]</scope>
    <source>
        <strain evidence="2 3">TW1</strain>
    </source>
</reference>
<proteinExistence type="predicted"/>
<comment type="caution">
    <text evidence="2">The sequence shown here is derived from an EMBL/GenBank/DDBJ whole genome shotgun (WGS) entry which is preliminary data.</text>
</comment>
<evidence type="ECO:0000259" key="1">
    <source>
        <dbReference type="Pfam" id="PF21778"/>
    </source>
</evidence>
<gene>
    <name evidence="2" type="ORF">bsdtw1_02880</name>
</gene>
<name>A0A6V8SHS3_9CLOT</name>
<dbReference type="Proteomes" id="UP000580568">
    <property type="component" value="Unassembled WGS sequence"/>
</dbReference>
<organism evidence="2 3">
    <name type="scientific">Clostridium fungisolvens</name>
    <dbReference type="NCBI Taxonomy" id="1604897"/>
    <lineage>
        <taxon>Bacteria</taxon>
        <taxon>Bacillati</taxon>
        <taxon>Bacillota</taxon>
        <taxon>Clostridia</taxon>
        <taxon>Eubacteriales</taxon>
        <taxon>Clostridiaceae</taxon>
        <taxon>Clostridium</taxon>
    </lineage>
</organism>
<protein>
    <recommendedName>
        <fullName evidence="1">DUF6873 domain-containing protein</fullName>
    </recommendedName>
</protein>